<evidence type="ECO:0000256" key="2">
    <source>
        <dbReference type="ARBA" id="ARBA00023125"/>
    </source>
</evidence>
<dbReference type="Gene3D" id="1.10.150.130">
    <property type="match status" value="1"/>
</dbReference>
<dbReference type="Pfam" id="PF17293">
    <property type="entry name" value="Arm-DNA-bind_5"/>
    <property type="match status" value="1"/>
</dbReference>
<dbReference type="GO" id="GO:0003677">
    <property type="term" value="F:DNA binding"/>
    <property type="evidence" value="ECO:0007669"/>
    <property type="project" value="UniProtKB-KW"/>
</dbReference>
<comment type="similarity">
    <text evidence="1">Belongs to the 'phage' integrase family.</text>
</comment>
<dbReference type="Pfam" id="PF00589">
    <property type="entry name" value="Phage_integrase"/>
    <property type="match status" value="1"/>
</dbReference>
<name>A0A174VM35_PARDI</name>
<organism evidence="5 6">
    <name type="scientific">Parabacteroides distasonis</name>
    <dbReference type="NCBI Taxonomy" id="823"/>
    <lineage>
        <taxon>Bacteria</taxon>
        <taxon>Pseudomonadati</taxon>
        <taxon>Bacteroidota</taxon>
        <taxon>Bacteroidia</taxon>
        <taxon>Bacteroidales</taxon>
        <taxon>Tannerellaceae</taxon>
        <taxon>Parabacteroides</taxon>
    </lineage>
</organism>
<protein>
    <submittedName>
        <fullName evidence="5">Site-specific recombinase XerD</fullName>
    </submittedName>
</protein>
<reference evidence="5 6" key="1">
    <citation type="submission" date="2015-09" db="EMBL/GenBank/DDBJ databases">
        <authorList>
            <consortium name="Pathogen Informatics"/>
        </authorList>
    </citation>
    <scope>NUCLEOTIDE SEQUENCE [LARGE SCALE GENOMIC DNA]</scope>
    <source>
        <strain evidence="5 6">2789STDY5834948</strain>
    </source>
</reference>
<dbReference type="GO" id="GO:0015074">
    <property type="term" value="P:DNA integration"/>
    <property type="evidence" value="ECO:0007669"/>
    <property type="project" value="InterPro"/>
</dbReference>
<dbReference type="Pfam" id="PF13102">
    <property type="entry name" value="Phage_int_SAM_5"/>
    <property type="match status" value="1"/>
</dbReference>
<evidence type="ECO:0000256" key="3">
    <source>
        <dbReference type="ARBA" id="ARBA00023172"/>
    </source>
</evidence>
<proteinExistence type="inferred from homology"/>
<dbReference type="GO" id="GO:0006310">
    <property type="term" value="P:DNA recombination"/>
    <property type="evidence" value="ECO:0007669"/>
    <property type="project" value="UniProtKB-KW"/>
</dbReference>
<sequence length="448" mass="52150">MSKIGCNFGCNFLNSPNMNLKRNITFQLESRKKDGVLVTENVPIRMRVVFDGKRIEFTTGYRIDAAKWDASKQRVKNGCTNKLKQTSSEINADLNRYEGEIQNIFKEFELREIMPLPEQVKEQFNARIAVARTEAPTQEAEPQRTFWDIYDEFTSEVGRKNDWTTATYEKFSALKNHLLKFKRGKISFETFTERGLNDLVDYFRYKCDMLNSTIGHKISLIKWILRWAYDKGYHDNRAFLTFSPKLKSTQTKVIFLTDEDLEKLTSFHIPPNKTYLERVRDVLIFCCYTGLRYSDVANLCKSDVRENHIEFTTVKTADTITVELNKHSRAILEKYKDCEFKNGRVLPVISNQKMNDYIKELGELAGIDTPVRITQYRGNDRVDTIYKKYQLLSTHTGRKTFICKALALGIPVNVVMEWTGHSDYKAMKPYIAVADNIRASNMSRFDDE</sequence>
<dbReference type="PROSITE" id="PS51898">
    <property type="entry name" value="TYR_RECOMBINASE"/>
    <property type="match status" value="1"/>
</dbReference>
<dbReference type="Gene3D" id="1.10.443.10">
    <property type="entry name" value="Intergrase catalytic core"/>
    <property type="match status" value="1"/>
</dbReference>
<evidence type="ECO:0000313" key="5">
    <source>
        <dbReference type="EMBL" id="CUQ33457.1"/>
    </source>
</evidence>
<dbReference type="EMBL" id="CZBM01000008">
    <property type="protein sequence ID" value="CUQ33457.1"/>
    <property type="molecule type" value="Genomic_DNA"/>
</dbReference>
<dbReference type="PANTHER" id="PTHR30349">
    <property type="entry name" value="PHAGE INTEGRASE-RELATED"/>
    <property type="match status" value="1"/>
</dbReference>
<keyword evidence="2" id="KW-0238">DNA-binding</keyword>
<dbReference type="InterPro" id="IPR010998">
    <property type="entry name" value="Integrase_recombinase_N"/>
</dbReference>
<dbReference type="PANTHER" id="PTHR30349:SF64">
    <property type="entry name" value="PROPHAGE INTEGRASE INTD-RELATED"/>
    <property type="match status" value="1"/>
</dbReference>
<dbReference type="InterPro" id="IPR025269">
    <property type="entry name" value="SAM-like_dom"/>
</dbReference>
<evidence type="ECO:0000313" key="6">
    <source>
        <dbReference type="Proteomes" id="UP000095332"/>
    </source>
</evidence>
<dbReference type="AlphaFoldDB" id="A0A174VM35"/>
<dbReference type="InterPro" id="IPR035386">
    <property type="entry name" value="Arm-DNA-bind_5"/>
</dbReference>
<dbReference type="InterPro" id="IPR050090">
    <property type="entry name" value="Tyrosine_recombinase_XerCD"/>
</dbReference>
<evidence type="ECO:0000256" key="1">
    <source>
        <dbReference type="ARBA" id="ARBA00008857"/>
    </source>
</evidence>
<gene>
    <name evidence="5" type="ORF">ERS852560_02258</name>
</gene>
<keyword evidence="3" id="KW-0233">DNA recombination</keyword>
<dbReference type="SUPFAM" id="SSF56349">
    <property type="entry name" value="DNA breaking-rejoining enzymes"/>
    <property type="match status" value="1"/>
</dbReference>
<accession>A0A174VM35</accession>
<evidence type="ECO:0000259" key="4">
    <source>
        <dbReference type="PROSITE" id="PS51898"/>
    </source>
</evidence>
<feature type="domain" description="Tyr recombinase" evidence="4">
    <location>
        <begin position="251"/>
        <end position="444"/>
    </location>
</feature>
<dbReference type="CDD" id="cd01185">
    <property type="entry name" value="INTN1_C_like"/>
    <property type="match status" value="1"/>
</dbReference>
<dbReference type="Proteomes" id="UP000095332">
    <property type="component" value="Unassembled WGS sequence"/>
</dbReference>
<dbReference type="InterPro" id="IPR011010">
    <property type="entry name" value="DNA_brk_join_enz"/>
</dbReference>
<dbReference type="InterPro" id="IPR013762">
    <property type="entry name" value="Integrase-like_cat_sf"/>
</dbReference>
<dbReference type="InterPro" id="IPR002104">
    <property type="entry name" value="Integrase_catalytic"/>
</dbReference>